<dbReference type="SUPFAM" id="SSF53300">
    <property type="entry name" value="vWA-like"/>
    <property type="match status" value="1"/>
</dbReference>
<dbReference type="Gene3D" id="3.40.50.410">
    <property type="entry name" value="von Willebrand factor, type A domain"/>
    <property type="match status" value="1"/>
</dbReference>
<protein>
    <recommendedName>
        <fullName evidence="3">VWFA domain-containing protein</fullName>
    </recommendedName>
</protein>
<gene>
    <name evidence="1" type="ORF">GCM10011360_22710</name>
</gene>
<keyword evidence="2" id="KW-1185">Reference proteome</keyword>
<accession>A0A917EEZ9</accession>
<dbReference type="Pfam" id="PF06707">
    <property type="entry name" value="DUF1194"/>
    <property type="match status" value="1"/>
</dbReference>
<organism evidence="1 2">
    <name type="scientific">Primorskyibacter flagellatus</name>
    <dbReference type="NCBI Taxonomy" id="1387277"/>
    <lineage>
        <taxon>Bacteria</taxon>
        <taxon>Pseudomonadati</taxon>
        <taxon>Pseudomonadota</taxon>
        <taxon>Alphaproteobacteria</taxon>
        <taxon>Rhodobacterales</taxon>
        <taxon>Roseobacteraceae</taxon>
        <taxon>Primorskyibacter</taxon>
    </lineage>
</organism>
<comment type="caution">
    <text evidence="1">The sequence shown here is derived from an EMBL/GenBank/DDBJ whole genome shotgun (WGS) entry which is preliminary data.</text>
</comment>
<evidence type="ECO:0000313" key="2">
    <source>
        <dbReference type="Proteomes" id="UP000612855"/>
    </source>
</evidence>
<dbReference type="InterPro" id="IPR010607">
    <property type="entry name" value="DUF1194"/>
</dbReference>
<dbReference type="EMBL" id="BMFJ01000001">
    <property type="protein sequence ID" value="GGE34300.1"/>
    <property type="molecule type" value="Genomic_DNA"/>
</dbReference>
<dbReference type="AlphaFoldDB" id="A0A917EEZ9"/>
<sequence>MIRAAGLSLALSLWAGAALGECRLALLLALDVSASVDSEDYVLQRDGLASALNLPEIRNAILNGAPGDVALAAFEWSGRYQQTVVVDWTLLTSDAAIDGVIARIAGAKRSYKEFPTALGYALGYAAGMLQRAPRCDAQVIDVSGDGTNNEGFQPLSAYMHFPFDEVTVNGLVVMGREPEVVEFYRTEVLRGPGAFLEIARGFEDFGDAMARKLFREVNGLVLGFDAGAEWSPG</sequence>
<proteinExistence type="predicted"/>
<reference evidence="2" key="1">
    <citation type="journal article" date="2019" name="Int. J. Syst. Evol. Microbiol.">
        <title>The Global Catalogue of Microorganisms (GCM) 10K type strain sequencing project: providing services to taxonomists for standard genome sequencing and annotation.</title>
        <authorList>
            <consortium name="The Broad Institute Genomics Platform"/>
            <consortium name="The Broad Institute Genome Sequencing Center for Infectious Disease"/>
            <person name="Wu L."/>
            <person name="Ma J."/>
        </authorList>
    </citation>
    <scope>NUCLEOTIDE SEQUENCE [LARGE SCALE GENOMIC DNA]</scope>
    <source>
        <strain evidence="2">CGMCC 1.12664</strain>
    </source>
</reference>
<name>A0A917EEZ9_9RHOB</name>
<evidence type="ECO:0000313" key="1">
    <source>
        <dbReference type="EMBL" id="GGE34300.1"/>
    </source>
</evidence>
<dbReference type="Proteomes" id="UP000612855">
    <property type="component" value="Unassembled WGS sequence"/>
</dbReference>
<evidence type="ECO:0008006" key="3">
    <source>
        <dbReference type="Google" id="ProtNLM"/>
    </source>
</evidence>
<dbReference type="InterPro" id="IPR036465">
    <property type="entry name" value="vWFA_dom_sf"/>
</dbReference>